<gene>
    <name evidence="1" type="ordered locus">ACIAD1267</name>
</gene>
<evidence type="ECO:0000313" key="1">
    <source>
        <dbReference type="EMBL" id="CAG68141.1"/>
    </source>
</evidence>
<dbReference type="HOGENOM" id="CLU_1811643_0_0_6"/>
<name>Q6FCR8_ACIAD</name>
<dbReference type="EMBL" id="CR543861">
    <property type="protein sequence ID" value="CAG68141.1"/>
    <property type="molecule type" value="Genomic_DNA"/>
</dbReference>
<proteinExistence type="predicted"/>
<accession>Q6FCR8</accession>
<sequence>MLPMKKGQNNVLLYINVVMFSGNLYAASPLNDEKLAEQSSQSMTVTAEMVDAVKKDVQLPVEVQKRQNQKLAEEYSQERKQQNIRSVALSAYEEQKKTADVSQTGKFVYHPVPVVRGTSTDTSFNEFLFRGIDASGARGDVSITVK</sequence>
<dbReference type="KEGG" id="aci:ACIAD1267"/>
<organism evidence="1 2">
    <name type="scientific">Acinetobacter baylyi (strain ATCC 33305 / BD413 / ADP1)</name>
    <dbReference type="NCBI Taxonomy" id="62977"/>
    <lineage>
        <taxon>Bacteria</taxon>
        <taxon>Pseudomonadati</taxon>
        <taxon>Pseudomonadota</taxon>
        <taxon>Gammaproteobacteria</taxon>
        <taxon>Moraxellales</taxon>
        <taxon>Moraxellaceae</taxon>
        <taxon>Acinetobacter</taxon>
    </lineage>
</organism>
<dbReference type="AlphaFoldDB" id="Q6FCR8"/>
<protein>
    <submittedName>
        <fullName evidence="1">Uncharacterized protein</fullName>
    </submittedName>
</protein>
<dbReference type="eggNOG" id="ENOG5031S5R">
    <property type="taxonomic scope" value="Bacteria"/>
</dbReference>
<dbReference type="Proteomes" id="UP000000430">
    <property type="component" value="Chromosome"/>
</dbReference>
<evidence type="ECO:0000313" key="2">
    <source>
        <dbReference type="Proteomes" id="UP000000430"/>
    </source>
</evidence>
<reference evidence="1 2" key="1">
    <citation type="journal article" date="2004" name="Nucleic Acids Res.">
        <title>Unique features revealed by the genome sequence of Acinetobacter sp. ADP1, a versatile and naturally transformation competent bacterium.</title>
        <authorList>
            <person name="Barbe V."/>
            <person name="Vallenet D."/>
            <person name="Fonknechten N."/>
            <person name="Kreimeyer A."/>
            <person name="Oztas S."/>
            <person name="Labarre L."/>
            <person name="Cruveiller S."/>
            <person name="Robert C."/>
            <person name="Duprat S."/>
            <person name="Wincker P."/>
            <person name="Ornston L.N."/>
            <person name="Weissenbach J."/>
            <person name="Marliere P."/>
            <person name="Cohen G.N."/>
            <person name="Medigue C."/>
        </authorList>
    </citation>
    <scope>NUCLEOTIDE SEQUENCE [LARGE SCALE GENOMIC DNA]</scope>
    <source>
        <strain evidence="2">ATCC 33305 / BD413 / ADP1</strain>
    </source>
</reference>